<reference evidence="1 2" key="1">
    <citation type="journal article" date="2013" name="Mar. Genomics">
        <title>Expression of sulfatases in Rhodopirellula baltica and the diversity of sulfatases in the genus Rhodopirellula.</title>
        <authorList>
            <person name="Wegner C.E."/>
            <person name="Richter-Heitmann T."/>
            <person name="Klindworth A."/>
            <person name="Klockow C."/>
            <person name="Richter M."/>
            <person name="Achstetter T."/>
            <person name="Glockner F.O."/>
            <person name="Harder J."/>
        </authorList>
    </citation>
    <scope>NUCLEOTIDE SEQUENCE [LARGE SCALE GENOMIC DNA]</scope>
    <source>
        <strain evidence="1 2">SWK14</strain>
    </source>
</reference>
<name>L7CN40_RHOBT</name>
<dbReference type="Proteomes" id="UP000010959">
    <property type="component" value="Unassembled WGS sequence"/>
</dbReference>
<accession>L7CN40</accession>
<proteinExistence type="predicted"/>
<dbReference type="AlphaFoldDB" id="L7CN40"/>
<dbReference type="EMBL" id="AMWG01000021">
    <property type="protein sequence ID" value="ELP35037.1"/>
    <property type="molecule type" value="Genomic_DNA"/>
</dbReference>
<protein>
    <submittedName>
        <fullName evidence="1">Uncharacterized protein</fullName>
    </submittedName>
</protein>
<evidence type="ECO:0000313" key="2">
    <source>
        <dbReference type="Proteomes" id="UP000010959"/>
    </source>
</evidence>
<gene>
    <name evidence="1" type="ORF">RBSWK_01037</name>
</gene>
<comment type="caution">
    <text evidence="1">The sequence shown here is derived from an EMBL/GenBank/DDBJ whole genome shotgun (WGS) entry which is preliminary data.</text>
</comment>
<organism evidence="1 2">
    <name type="scientific">Rhodopirellula baltica SWK14</name>
    <dbReference type="NCBI Taxonomy" id="993516"/>
    <lineage>
        <taxon>Bacteria</taxon>
        <taxon>Pseudomonadati</taxon>
        <taxon>Planctomycetota</taxon>
        <taxon>Planctomycetia</taxon>
        <taxon>Pirellulales</taxon>
        <taxon>Pirellulaceae</taxon>
        <taxon>Rhodopirellula</taxon>
    </lineage>
</organism>
<sequence>MQAIGIRLIRGEYDCQKGSGSSMSLGMRSCCEMKLINSSK</sequence>
<evidence type="ECO:0000313" key="1">
    <source>
        <dbReference type="EMBL" id="ELP35037.1"/>
    </source>
</evidence>